<dbReference type="GO" id="GO:0016020">
    <property type="term" value="C:membrane"/>
    <property type="evidence" value="ECO:0007669"/>
    <property type="project" value="UniProtKB-SubCell"/>
</dbReference>
<name>A0A7I8KYT7_SPIIN</name>
<evidence type="ECO:0000256" key="4">
    <source>
        <dbReference type="ARBA" id="ARBA00022677"/>
    </source>
</evidence>
<evidence type="ECO:0000313" key="9">
    <source>
        <dbReference type="EMBL" id="CAA7402841.1"/>
    </source>
</evidence>
<dbReference type="InterPro" id="IPR000136">
    <property type="entry name" value="Oleosin"/>
</dbReference>
<evidence type="ECO:0000256" key="7">
    <source>
        <dbReference type="ARBA" id="ARBA00023136"/>
    </source>
</evidence>
<dbReference type="AlphaFoldDB" id="A0A7I8KYT7"/>
<evidence type="ECO:0000256" key="2">
    <source>
        <dbReference type="ARBA" id="ARBA00004502"/>
    </source>
</evidence>
<evidence type="ECO:0000256" key="3">
    <source>
        <dbReference type="ARBA" id="ARBA00010858"/>
    </source>
</evidence>
<evidence type="ECO:0000256" key="5">
    <source>
        <dbReference type="ARBA" id="ARBA00022692"/>
    </source>
</evidence>
<keyword evidence="4" id="KW-0551">Lipid droplet</keyword>
<comment type="similarity">
    <text evidence="3">Belongs to the oleosin family.</text>
</comment>
<dbReference type="EMBL" id="LR746272">
    <property type="protein sequence ID" value="CAA7402841.1"/>
    <property type="molecule type" value="Genomic_DNA"/>
</dbReference>
<dbReference type="OrthoDB" id="690239at2759"/>
<organism evidence="9 10">
    <name type="scientific">Spirodela intermedia</name>
    <name type="common">Intermediate duckweed</name>
    <dbReference type="NCBI Taxonomy" id="51605"/>
    <lineage>
        <taxon>Eukaryota</taxon>
        <taxon>Viridiplantae</taxon>
        <taxon>Streptophyta</taxon>
        <taxon>Embryophyta</taxon>
        <taxon>Tracheophyta</taxon>
        <taxon>Spermatophyta</taxon>
        <taxon>Magnoliopsida</taxon>
        <taxon>Liliopsida</taxon>
        <taxon>Araceae</taxon>
        <taxon>Lemnoideae</taxon>
        <taxon>Spirodela</taxon>
    </lineage>
</organism>
<dbReference type="Proteomes" id="UP000663760">
    <property type="component" value="Chromosome 9"/>
</dbReference>
<accession>A0A7I8KYT7</accession>
<keyword evidence="6 8" id="KW-1133">Transmembrane helix</keyword>
<dbReference type="GO" id="GO:0012511">
    <property type="term" value="C:monolayer-surrounded lipid storage body"/>
    <property type="evidence" value="ECO:0007669"/>
    <property type="project" value="InterPro"/>
</dbReference>
<gene>
    <name evidence="9" type="ORF">SI8410_09013519</name>
</gene>
<evidence type="ECO:0000256" key="6">
    <source>
        <dbReference type="ARBA" id="ARBA00022989"/>
    </source>
</evidence>
<dbReference type="Pfam" id="PF01277">
    <property type="entry name" value="Oleosin"/>
    <property type="match status" value="1"/>
</dbReference>
<keyword evidence="5 8" id="KW-0812">Transmembrane</keyword>
<reference evidence="9" key="1">
    <citation type="submission" date="2020-02" db="EMBL/GenBank/DDBJ databases">
        <authorList>
            <person name="Scholz U."/>
            <person name="Mascher M."/>
            <person name="Fiebig A."/>
        </authorList>
    </citation>
    <scope>NUCLEOTIDE SEQUENCE</scope>
</reference>
<dbReference type="GO" id="GO:0048608">
    <property type="term" value="P:reproductive structure development"/>
    <property type="evidence" value="ECO:0007669"/>
    <property type="project" value="UniProtKB-ARBA"/>
</dbReference>
<keyword evidence="10" id="KW-1185">Reference proteome</keyword>
<dbReference type="GO" id="GO:0009791">
    <property type="term" value="P:post-embryonic development"/>
    <property type="evidence" value="ECO:0007669"/>
    <property type="project" value="UniProtKB-ARBA"/>
</dbReference>
<comment type="subcellular location">
    <subcellularLocation>
        <location evidence="2">Lipid droplet</location>
    </subcellularLocation>
    <subcellularLocation>
        <location evidence="1">Membrane</location>
        <topology evidence="1">Multi-pass membrane protein</topology>
    </subcellularLocation>
</comment>
<evidence type="ECO:0000256" key="8">
    <source>
        <dbReference type="SAM" id="Phobius"/>
    </source>
</evidence>
<evidence type="ECO:0000313" key="10">
    <source>
        <dbReference type="Proteomes" id="UP000663760"/>
    </source>
</evidence>
<dbReference type="PANTHER" id="PTHR33203:SF24">
    <property type="entry name" value="OLEOSIN"/>
    <property type="match status" value="1"/>
</dbReference>
<dbReference type="GO" id="GO:0019915">
    <property type="term" value="P:lipid storage"/>
    <property type="evidence" value="ECO:0007669"/>
    <property type="project" value="TreeGrafter"/>
</dbReference>
<evidence type="ECO:0000256" key="1">
    <source>
        <dbReference type="ARBA" id="ARBA00004141"/>
    </source>
</evidence>
<proteinExistence type="inferred from homology"/>
<protein>
    <submittedName>
        <fullName evidence="9">Uncharacterized protein</fullName>
    </submittedName>
</protein>
<keyword evidence="7 8" id="KW-0472">Membrane</keyword>
<feature type="transmembrane region" description="Helical" evidence="8">
    <location>
        <begin position="35"/>
        <end position="58"/>
    </location>
</feature>
<dbReference type="PANTHER" id="PTHR33203">
    <property type="entry name" value="OLEOSIN"/>
    <property type="match status" value="1"/>
</dbReference>
<feature type="transmembrane region" description="Helical" evidence="8">
    <location>
        <begin position="64"/>
        <end position="97"/>
    </location>
</feature>
<sequence length="154" mass="16180">MAEQQRNIQQRMSESGSPATRQTVKFLTAASIGTALLLLSGLTMTGTVVCLVLATPALVLFSPILVPAGIVIAMATAGFFLSGGFGVAAMSALAWIYNYVTGKHPPGADQLDSARMKLMSTARDVKERAKEYGHFVQNKAHEVTSHTPATAAAS</sequence>